<organism evidence="3">
    <name type="scientific">Ambystoma mexicanum</name>
    <name type="common">Axolotl</name>
    <dbReference type="NCBI Taxonomy" id="8296"/>
    <lineage>
        <taxon>Eukaryota</taxon>
        <taxon>Metazoa</taxon>
        <taxon>Chordata</taxon>
        <taxon>Craniata</taxon>
        <taxon>Vertebrata</taxon>
        <taxon>Euteleostomi</taxon>
        <taxon>Amphibia</taxon>
        <taxon>Batrachia</taxon>
        <taxon>Caudata</taxon>
        <taxon>Salamandroidea</taxon>
        <taxon>Ambystomatidae</taxon>
        <taxon>Ambystoma</taxon>
    </lineage>
</organism>
<dbReference type="InterPro" id="IPR002110">
    <property type="entry name" value="Ankyrin_rpt"/>
</dbReference>
<evidence type="ECO:0000256" key="2">
    <source>
        <dbReference type="ARBA" id="ARBA00023043"/>
    </source>
</evidence>
<dbReference type="GO" id="GO:0005737">
    <property type="term" value="C:cytoplasm"/>
    <property type="evidence" value="ECO:0007669"/>
    <property type="project" value="TreeGrafter"/>
</dbReference>
<dbReference type="SMR" id="A0A872ZR05"/>
<dbReference type="Gene3D" id="1.25.40.20">
    <property type="entry name" value="Ankyrin repeat-containing domain"/>
    <property type="match status" value="1"/>
</dbReference>
<dbReference type="GO" id="GO:0005634">
    <property type="term" value="C:nucleus"/>
    <property type="evidence" value="ECO:0007669"/>
    <property type="project" value="TreeGrafter"/>
</dbReference>
<dbReference type="InterPro" id="IPR036770">
    <property type="entry name" value="Ankyrin_rpt-contain_sf"/>
</dbReference>
<dbReference type="SUPFAM" id="SSF48403">
    <property type="entry name" value="Ankyrin repeat"/>
    <property type="match status" value="1"/>
</dbReference>
<proteinExistence type="evidence at transcript level"/>
<dbReference type="EMBL" id="MT664937">
    <property type="protein sequence ID" value="QOY46835.1"/>
    <property type="molecule type" value="mRNA"/>
</dbReference>
<reference evidence="3" key="1">
    <citation type="journal article" date="2020" name="Mech. Dev.">
        <title>Conservation analysis of core cell cycle regulators and their transcriptional behavior during limb regeneration in Ambystoma mexicanum.</title>
        <authorList>
            <person name="Espinal-Centeno A."/>
            <person name="Dipp-Alvarez M."/>
            <person name="Saldana C."/>
            <person name="Bako L."/>
            <person name="Cruz-Ramirez A."/>
        </authorList>
    </citation>
    <scope>NUCLEOTIDE SEQUENCE</scope>
</reference>
<evidence type="ECO:0000256" key="1">
    <source>
        <dbReference type="ARBA" id="ARBA00022737"/>
    </source>
</evidence>
<dbReference type="Pfam" id="PF12796">
    <property type="entry name" value="Ank_2"/>
    <property type="match status" value="1"/>
</dbReference>
<dbReference type="GO" id="GO:0004861">
    <property type="term" value="F:cyclin-dependent protein serine/threonine kinase inhibitor activity"/>
    <property type="evidence" value="ECO:0007669"/>
    <property type="project" value="TreeGrafter"/>
</dbReference>
<dbReference type="GO" id="GO:2000045">
    <property type="term" value="P:regulation of G1/S transition of mitotic cell cycle"/>
    <property type="evidence" value="ECO:0007669"/>
    <property type="project" value="TreeGrafter"/>
</dbReference>
<keyword evidence="1" id="KW-0677">Repeat</keyword>
<sequence length="131" mass="13892">MQAAPASEHLADVAARGDRPRVQEMLNAGADPDAPNAFGRTAIQVMQMGNPELARLLLQRGANPNRPDPTTGTCPAHDAAREGFLETLVALLEGGASLYEPQDNFGKRPIDVATSTIISELARIGLLQNHA</sequence>
<dbReference type="GO" id="GO:0019901">
    <property type="term" value="F:protein kinase binding"/>
    <property type="evidence" value="ECO:0007669"/>
    <property type="project" value="TreeGrafter"/>
</dbReference>
<dbReference type="PANTHER" id="PTHR24201:SF8">
    <property type="entry name" value="CYCLIN-DEPENDENT KINASE 4 INHIBITOR B"/>
    <property type="match status" value="1"/>
</dbReference>
<protein>
    <submittedName>
        <fullName evidence="3">Cyclin-dependent kinase inhibitor 2B</fullName>
    </submittedName>
</protein>
<gene>
    <name evidence="3" type="primary">CDKN2B</name>
</gene>
<feature type="non-terminal residue" evidence="3">
    <location>
        <position position="131"/>
    </location>
</feature>
<accession>A0A872ZR05</accession>
<dbReference type="PANTHER" id="PTHR24201">
    <property type="entry name" value="ANK_REP_REGION DOMAIN-CONTAINING PROTEIN"/>
    <property type="match status" value="1"/>
</dbReference>
<keyword evidence="2" id="KW-0040">ANK repeat</keyword>
<dbReference type="AlphaFoldDB" id="A0A872ZR05"/>
<name>A0A872ZR05_AMBME</name>
<evidence type="ECO:0000313" key="3">
    <source>
        <dbReference type="EMBL" id="QOY46835.1"/>
    </source>
</evidence>
<dbReference type="GO" id="GO:0008285">
    <property type="term" value="P:negative regulation of cell population proliferation"/>
    <property type="evidence" value="ECO:0007669"/>
    <property type="project" value="TreeGrafter"/>
</dbReference>
<dbReference type="InterPro" id="IPR050776">
    <property type="entry name" value="Ank_Repeat/CDKN_Inhibitor"/>
</dbReference>